<keyword evidence="10" id="KW-1185">Reference proteome</keyword>
<evidence type="ECO:0000256" key="1">
    <source>
        <dbReference type="ARBA" id="ARBA00004651"/>
    </source>
</evidence>
<feature type="transmembrane region" description="Helical" evidence="7">
    <location>
        <begin position="220"/>
        <end position="239"/>
    </location>
</feature>
<keyword evidence="5 7" id="KW-1133">Transmembrane helix</keyword>
<dbReference type="Pfam" id="PF03601">
    <property type="entry name" value="Cons_hypoth698"/>
    <property type="match status" value="1"/>
</dbReference>
<dbReference type="GO" id="GO:0005886">
    <property type="term" value="C:plasma membrane"/>
    <property type="evidence" value="ECO:0007669"/>
    <property type="project" value="UniProtKB-SubCell"/>
</dbReference>
<feature type="transmembrane region" description="Helical" evidence="7">
    <location>
        <begin position="311"/>
        <end position="337"/>
    </location>
</feature>
<feature type="signal peptide" evidence="8">
    <location>
        <begin position="1"/>
        <end position="26"/>
    </location>
</feature>
<feature type="transmembrane region" description="Helical" evidence="7">
    <location>
        <begin position="155"/>
        <end position="179"/>
    </location>
</feature>
<reference evidence="9" key="2">
    <citation type="submission" date="2024-09" db="EMBL/GenBank/DDBJ databases">
        <authorList>
            <person name="Veyrier F.J."/>
        </authorList>
    </citation>
    <scope>NUCLEOTIDE SEQUENCE</scope>
    <source>
        <strain evidence="9">17694</strain>
    </source>
</reference>
<feature type="transmembrane region" description="Helical" evidence="7">
    <location>
        <begin position="251"/>
        <end position="273"/>
    </location>
</feature>
<dbReference type="NCBIfam" id="TIGR00698">
    <property type="entry name" value="YeiH family putative sulfate export transporter"/>
    <property type="match status" value="1"/>
</dbReference>
<evidence type="ECO:0000256" key="5">
    <source>
        <dbReference type="ARBA" id="ARBA00022989"/>
    </source>
</evidence>
<feature type="transmembrane region" description="Helical" evidence="7">
    <location>
        <begin position="124"/>
        <end position="143"/>
    </location>
</feature>
<protein>
    <submittedName>
        <fullName evidence="9">YeiH family protein</fullName>
    </submittedName>
</protein>
<sequence length="338" mass="35236">MRDFWRTHGAGLLLTAALAAACTALARLPALQQAGIGVLTVAMVAGMVLGNTVFARVAAQTGAGVDFARTRLLRLGVVFYGWRITFAQIVQVGWAGLLLDVLMMAATFALAWQMGRRLGVDEDTTILIGTGASVCGAAAVMGAEPVVKADAHKTAVAVATVVVFGTVAMFAYPLAYAFLGMDEYAYGLYVGATVHEVAQVVVAGQAVGETAAAVAVIEKMLRVLLLAPFLLLLGAWLARRRPHTHGGGQKWVLPWFVLGFAAVAGINSLGVLPQTWVDYLVEADLFVLAMAMSALGLRTQAAAVRQAGAKPLLLAAVLALFLAAGGYVLNTAVLVLFA</sequence>
<evidence type="ECO:0000256" key="3">
    <source>
        <dbReference type="ARBA" id="ARBA00022475"/>
    </source>
</evidence>
<comment type="similarity">
    <text evidence="2">Belongs to the UPF0324 family.</text>
</comment>
<dbReference type="PANTHER" id="PTHR30106">
    <property type="entry name" value="INNER MEMBRANE PROTEIN YEIH-RELATED"/>
    <property type="match status" value="1"/>
</dbReference>
<feature type="transmembrane region" description="Helical" evidence="7">
    <location>
        <begin position="186"/>
        <end position="208"/>
    </location>
</feature>
<keyword evidence="8" id="KW-0732">Signal</keyword>
<evidence type="ECO:0000256" key="4">
    <source>
        <dbReference type="ARBA" id="ARBA00022692"/>
    </source>
</evidence>
<dbReference type="RefSeq" id="WP_034334684.1">
    <property type="nucleotide sequence ID" value="NZ_CP091521.1"/>
</dbReference>
<feature type="transmembrane region" description="Helical" evidence="7">
    <location>
        <begin position="36"/>
        <end position="59"/>
    </location>
</feature>
<organism evidence="9 10">
    <name type="scientific">Conchiformibius kuhniae</name>
    <dbReference type="NCBI Taxonomy" id="211502"/>
    <lineage>
        <taxon>Bacteria</taxon>
        <taxon>Pseudomonadati</taxon>
        <taxon>Pseudomonadota</taxon>
        <taxon>Betaproteobacteria</taxon>
        <taxon>Neisseriales</taxon>
        <taxon>Neisseriaceae</taxon>
        <taxon>Conchiformibius</taxon>
    </lineage>
</organism>
<gene>
    <name evidence="9" type="ORF">LVJ77_09495</name>
</gene>
<feature type="chain" id="PRO_5035803207" evidence="8">
    <location>
        <begin position="27"/>
        <end position="338"/>
    </location>
</feature>
<keyword evidence="3" id="KW-1003">Cell membrane</keyword>
<keyword evidence="6 7" id="KW-0472">Membrane</keyword>
<accession>A0A8T9MWD7</accession>
<proteinExistence type="inferred from homology"/>
<feature type="transmembrane region" description="Helical" evidence="7">
    <location>
        <begin position="279"/>
        <end position="299"/>
    </location>
</feature>
<evidence type="ECO:0000313" key="9">
    <source>
        <dbReference type="EMBL" id="UOP04502.1"/>
    </source>
</evidence>
<evidence type="ECO:0000256" key="8">
    <source>
        <dbReference type="SAM" id="SignalP"/>
    </source>
</evidence>
<dbReference type="InterPro" id="IPR018383">
    <property type="entry name" value="UPF0324_pro"/>
</dbReference>
<evidence type="ECO:0000256" key="6">
    <source>
        <dbReference type="ARBA" id="ARBA00023136"/>
    </source>
</evidence>
<name>A0A8T9MWD7_9NEIS</name>
<dbReference type="PANTHER" id="PTHR30106:SF2">
    <property type="entry name" value="UPF0324 INNER MEMBRANE PROTEIN YEIH"/>
    <property type="match status" value="1"/>
</dbReference>
<feature type="transmembrane region" description="Helical" evidence="7">
    <location>
        <begin position="95"/>
        <end position="112"/>
    </location>
</feature>
<evidence type="ECO:0000256" key="7">
    <source>
        <dbReference type="SAM" id="Phobius"/>
    </source>
</evidence>
<evidence type="ECO:0000256" key="2">
    <source>
        <dbReference type="ARBA" id="ARBA00007977"/>
    </source>
</evidence>
<keyword evidence="4 7" id="KW-0812">Transmembrane</keyword>
<dbReference type="InterPro" id="IPR004630">
    <property type="entry name" value="UPF0324_YeiH-like"/>
</dbReference>
<dbReference type="Proteomes" id="UP000831534">
    <property type="component" value="Chromosome"/>
</dbReference>
<dbReference type="PROSITE" id="PS51257">
    <property type="entry name" value="PROKAR_LIPOPROTEIN"/>
    <property type="match status" value="1"/>
</dbReference>
<comment type="subcellular location">
    <subcellularLocation>
        <location evidence="1">Cell membrane</location>
        <topology evidence="1">Multi-pass membrane protein</topology>
    </subcellularLocation>
</comment>
<evidence type="ECO:0000313" key="10">
    <source>
        <dbReference type="Proteomes" id="UP000831534"/>
    </source>
</evidence>
<dbReference type="EMBL" id="CP091521">
    <property type="protein sequence ID" value="UOP04502.1"/>
    <property type="molecule type" value="Genomic_DNA"/>
</dbReference>
<dbReference type="KEGG" id="ckh:LVJ77_09495"/>
<dbReference type="AlphaFoldDB" id="A0A8T9MWD7"/>
<reference evidence="9" key="1">
    <citation type="journal article" date="2022" name="Res Sq">
        <title>Evolution of multicellular longitudinally dividing oral cavity symbionts (Neisseriaceae).</title>
        <authorList>
            <person name="Nyongesa S."/>
            <person name="Weber P."/>
            <person name="Bernet E."/>
            <person name="Pullido F."/>
            <person name="Nieckarz M."/>
            <person name="Delaby M."/>
            <person name="Nieves C."/>
            <person name="Viehboeck T."/>
            <person name="Krause N."/>
            <person name="Rivera-Millot A."/>
            <person name="Nakamura A."/>
            <person name="Vischer N."/>
            <person name="VanNieuwenhze M."/>
            <person name="Brun Y."/>
            <person name="Cava F."/>
            <person name="Bulgheresi S."/>
            <person name="Veyrier F."/>
        </authorList>
    </citation>
    <scope>NUCLEOTIDE SEQUENCE</scope>
    <source>
        <strain evidence="9">17694</strain>
    </source>
</reference>